<dbReference type="EMBL" id="MU005966">
    <property type="protein sequence ID" value="KAF2862453.1"/>
    <property type="molecule type" value="Genomic_DNA"/>
</dbReference>
<name>A0A6A7C4Z6_9PEZI</name>
<evidence type="ECO:0000313" key="9">
    <source>
        <dbReference type="EMBL" id="KAF2862453.1"/>
    </source>
</evidence>
<evidence type="ECO:0000256" key="7">
    <source>
        <dbReference type="ARBA" id="ARBA00023274"/>
    </source>
</evidence>
<reference evidence="9" key="1">
    <citation type="journal article" date="2020" name="Stud. Mycol.">
        <title>101 Dothideomycetes genomes: a test case for predicting lifestyles and emergence of pathogens.</title>
        <authorList>
            <person name="Haridas S."/>
            <person name="Albert R."/>
            <person name="Binder M."/>
            <person name="Bloem J."/>
            <person name="Labutti K."/>
            <person name="Salamov A."/>
            <person name="Andreopoulos B."/>
            <person name="Baker S."/>
            <person name="Barry K."/>
            <person name="Bills G."/>
            <person name="Bluhm B."/>
            <person name="Cannon C."/>
            <person name="Castanera R."/>
            <person name="Culley D."/>
            <person name="Daum C."/>
            <person name="Ezra D."/>
            <person name="Gonzalez J."/>
            <person name="Henrissat B."/>
            <person name="Kuo A."/>
            <person name="Liang C."/>
            <person name="Lipzen A."/>
            <person name="Lutzoni F."/>
            <person name="Magnuson J."/>
            <person name="Mondo S."/>
            <person name="Nolan M."/>
            <person name="Ohm R."/>
            <person name="Pangilinan J."/>
            <person name="Park H.-J."/>
            <person name="Ramirez L."/>
            <person name="Alfaro M."/>
            <person name="Sun H."/>
            <person name="Tritt A."/>
            <person name="Yoshinaga Y."/>
            <person name="Zwiers L.-H."/>
            <person name="Turgeon B."/>
            <person name="Goodwin S."/>
            <person name="Spatafora J."/>
            <person name="Crous P."/>
            <person name="Grigoriev I."/>
        </authorList>
    </citation>
    <scope>NUCLEOTIDE SEQUENCE</scope>
    <source>
        <strain evidence="9">CBS 480.64</strain>
    </source>
</reference>
<evidence type="ECO:0000256" key="5">
    <source>
        <dbReference type="ARBA" id="ARBA00015522"/>
    </source>
</evidence>
<dbReference type="Proteomes" id="UP000799421">
    <property type="component" value="Unassembled WGS sequence"/>
</dbReference>
<evidence type="ECO:0000256" key="2">
    <source>
        <dbReference type="ARBA" id="ARBA00004604"/>
    </source>
</evidence>
<evidence type="ECO:0000256" key="6">
    <source>
        <dbReference type="ARBA" id="ARBA00023242"/>
    </source>
</evidence>
<dbReference type="GO" id="GO:0042273">
    <property type="term" value="P:ribosomal large subunit biogenesis"/>
    <property type="evidence" value="ECO:0007669"/>
    <property type="project" value="TreeGrafter"/>
</dbReference>
<proteinExistence type="inferred from homology"/>
<comment type="function">
    <text evidence="1">Involved in the biogenesis of the 60S ribosomal subunit.</text>
</comment>
<dbReference type="OrthoDB" id="285729at2759"/>
<evidence type="ECO:0000256" key="8">
    <source>
        <dbReference type="SAM" id="MobiDB-lite"/>
    </source>
</evidence>
<evidence type="ECO:0000256" key="3">
    <source>
        <dbReference type="ARBA" id="ARBA00008479"/>
    </source>
</evidence>
<accession>A0A6A7C4Z6</accession>
<gene>
    <name evidence="9" type="ORF">K470DRAFT_256084</name>
</gene>
<comment type="similarity">
    <text evidence="3">Belongs to the NOP16 family.</text>
</comment>
<dbReference type="InterPro" id="IPR019002">
    <property type="entry name" value="Ribosome_biogenesis_Nop16"/>
</dbReference>
<dbReference type="PANTHER" id="PTHR13243">
    <property type="entry name" value="HSPC111 PROTEIN-RELATED"/>
    <property type="match status" value="1"/>
</dbReference>
<organism evidence="9 10">
    <name type="scientific">Piedraia hortae CBS 480.64</name>
    <dbReference type="NCBI Taxonomy" id="1314780"/>
    <lineage>
        <taxon>Eukaryota</taxon>
        <taxon>Fungi</taxon>
        <taxon>Dikarya</taxon>
        <taxon>Ascomycota</taxon>
        <taxon>Pezizomycotina</taxon>
        <taxon>Dothideomycetes</taxon>
        <taxon>Dothideomycetidae</taxon>
        <taxon>Capnodiales</taxon>
        <taxon>Piedraiaceae</taxon>
        <taxon>Piedraia</taxon>
    </lineage>
</organism>
<evidence type="ECO:0000256" key="4">
    <source>
        <dbReference type="ARBA" id="ARBA00011187"/>
    </source>
</evidence>
<evidence type="ECO:0000256" key="1">
    <source>
        <dbReference type="ARBA" id="ARBA00002889"/>
    </source>
</evidence>
<keyword evidence="10" id="KW-1185">Reference proteome</keyword>
<sequence length="208" mass="23727">MGRELQKRKNRSSISKVRRKPKSKKKIIHNAIVAQGWDKSQTLAQNYERIGLAVKLNKHVSAGATAAEKAKRTAPLAIKAKAKSDHIEVKEAKVERDPETGEIVRVVETKKFNPLNDILNSDDESDKEEPQAVARTDIVRELEKEADRPATRYKRKQSENEKQFIAELVAKHGQDYTAMARDIKINYMQRSEGDLKRRVRLWESDGGN</sequence>
<keyword evidence="6" id="KW-0539">Nucleus</keyword>
<dbReference type="GO" id="GO:0005730">
    <property type="term" value="C:nucleolus"/>
    <property type="evidence" value="ECO:0007669"/>
    <property type="project" value="UniProtKB-SubCell"/>
</dbReference>
<comment type="subunit">
    <text evidence="4">Component of the pre-66S ribosomal particle.</text>
</comment>
<dbReference type="Pfam" id="PF09420">
    <property type="entry name" value="Nop16"/>
    <property type="match status" value="1"/>
</dbReference>
<keyword evidence="7" id="KW-0687">Ribonucleoprotein</keyword>
<feature type="compositionally biased region" description="Basic residues" evidence="8">
    <location>
        <begin position="8"/>
        <end position="26"/>
    </location>
</feature>
<protein>
    <recommendedName>
        <fullName evidence="5">Nucleolar protein 16</fullName>
    </recommendedName>
</protein>
<dbReference type="AlphaFoldDB" id="A0A6A7C4Z6"/>
<dbReference type="GO" id="GO:1990904">
    <property type="term" value="C:ribonucleoprotein complex"/>
    <property type="evidence" value="ECO:0007669"/>
    <property type="project" value="UniProtKB-KW"/>
</dbReference>
<dbReference type="PANTHER" id="PTHR13243:SF1">
    <property type="entry name" value="NUCLEOLAR PROTEIN 16"/>
    <property type="match status" value="1"/>
</dbReference>
<feature type="region of interest" description="Disordered" evidence="8">
    <location>
        <begin position="1"/>
        <end position="26"/>
    </location>
</feature>
<comment type="subcellular location">
    <subcellularLocation>
        <location evidence="2">Nucleus</location>
        <location evidence="2">Nucleolus</location>
    </subcellularLocation>
</comment>
<evidence type="ECO:0000313" key="10">
    <source>
        <dbReference type="Proteomes" id="UP000799421"/>
    </source>
</evidence>